<dbReference type="Proteomes" id="UP000596742">
    <property type="component" value="Unassembled WGS sequence"/>
</dbReference>
<dbReference type="EMBL" id="UYJE01006194">
    <property type="protein sequence ID" value="VDI43803.1"/>
    <property type="molecule type" value="Genomic_DNA"/>
</dbReference>
<accession>A0A8B6F330</accession>
<evidence type="ECO:0000259" key="3">
    <source>
        <dbReference type="Pfam" id="PF13193"/>
    </source>
</evidence>
<feature type="domain" description="AMP-binding enzyme C-terminal" evidence="3">
    <location>
        <begin position="388"/>
        <end position="465"/>
    </location>
</feature>
<evidence type="ECO:0000259" key="2">
    <source>
        <dbReference type="Pfam" id="PF00501"/>
    </source>
</evidence>
<dbReference type="Gene3D" id="2.30.38.10">
    <property type="entry name" value="Luciferase, Domain 3"/>
    <property type="match status" value="1"/>
</dbReference>
<organism evidence="4 5">
    <name type="scientific">Mytilus galloprovincialis</name>
    <name type="common">Mediterranean mussel</name>
    <dbReference type="NCBI Taxonomy" id="29158"/>
    <lineage>
        <taxon>Eukaryota</taxon>
        <taxon>Metazoa</taxon>
        <taxon>Spiralia</taxon>
        <taxon>Lophotrochozoa</taxon>
        <taxon>Mollusca</taxon>
        <taxon>Bivalvia</taxon>
        <taxon>Autobranchia</taxon>
        <taxon>Pteriomorphia</taxon>
        <taxon>Mytilida</taxon>
        <taxon>Mytiloidea</taxon>
        <taxon>Mytilidae</taxon>
        <taxon>Mytilinae</taxon>
        <taxon>Mytilus</taxon>
    </lineage>
</organism>
<gene>
    <name evidence="4" type="ORF">MGAL_10B072428</name>
</gene>
<protein>
    <recommendedName>
        <fullName evidence="6">4-coumarate--CoA ligase</fullName>
    </recommendedName>
</protein>
<dbReference type="InterPro" id="IPR020845">
    <property type="entry name" value="AMP-binding_CS"/>
</dbReference>
<evidence type="ECO:0000256" key="1">
    <source>
        <dbReference type="ARBA" id="ARBA00006432"/>
    </source>
</evidence>
<dbReference type="InterPro" id="IPR025110">
    <property type="entry name" value="AMP-bd_C"/>
</dbReference>
<comment type="similarity">
    <text evidence="1">Belongs to the ATP-dependent AMP-binding enzyme family.</text>
</comment>
<evidence type="ECO:0008006" key="6">
    <source>
        <dbReference type="Google" id="ProtNLM"/>
    </source>
</evidence>
<dbReference type="PANTHER" id="PTHR24096:SF422">
    <property type="entry name" value="BCDNA.GH02901"/>
    <property type="match status" value="1"/>
</dbReference>
<dbReference type="Gene3D" id="3.30.300.30">
    <property type="match status" value="1"/>
</dbReference>
<comment type="caution">
    <text evidence="4">The sequence shown here is derived from an EMBL/GenBank/DDBJ whole genome shotgun (WGS) entry which is preliminary data.</text>
</comment>
<sequence length="474" mass="51552">MAAIPRSLRIFPASCTRLTRQLFPKPNHRNKLSQARSTCLHYSTDKRSVPPITNVNGETIVRSPYADLSIPQCSFAEYVFEQLDNFSDFALMLIISIGNSDGAIPFSLLMEDDGKAFPENTDINSKEDILVLPYSSGTTGLPKGVMLSHYNIIANIEQLIRGPMSHLTAGKDSLIGVLPFYHIYGMVVVQFGSVCLGTKLVTIPKFEPEPFLSAIQQNKISYMHLVPPLALFMAKSPLVDNFDVSTVQNMVFGAAPLGAGLTQELMNRIGANVIQAYGLTETSPVSHYDRSPAKIGTVGHLVPSTLGKVIDVHTGKTLGAGETGEVLLAGPQIMLGYLKNQSATDDMVRDGWLHSGDIGHFDEEGYFMITDRLKELIKYKGFQVAPAELEALICTHPAVADVAVIGIQAAEDVGEVPKAYVVPKPGVTLTEEDITHFVDANVAPYKKLRGGVKLIDSIPKTASGKILRREVKNM</sequence>
<dbReference type="AlphaFoldDB" id="A0A8B6F330"/>
<dbReference type="FunFam" id="3.30.300.30:FF:000007">
    <property type="entry name" value="4-coumarate--CoA ligase 2"/>
    <property type="match status" value="1"/>
</dbReference>
<dbReference type="OrthoDB" id="10253869at2759"/>
<dbReference type="SUPFAM" id="SSF56801">
    <property type="entry name" value="Acetyl-CoA synthetase-like"/>
    <property type="match status" value="1"/>
</dbReference>
<dbReference type="Pfam" id="PF13193">
    <property type="entry name" value="AMP-binding_C"/>
    <property type="match status" value="1"/>
</dbReference>
<name>A0A8B6F330_MYTGA</name>
<dbReference type="Pfam" id="PF00501">
    <property type="entry name" value="AMP-binding"/>
    <property type="match status" value="1"/>
</dbReference>
<dbReference type="Gene3D" id="3.40.50.980">
    <property type="match status" value="2"/>
</dbReference>
<dbReference type="GO" id="GO:0016405">
    <property type="term" value="F:CoA-ligase activity"/>
    <property type="evidence" value="ECO:0007669"/>
    <property type="project" value="TreeGrafter"/>
</dbReference>
<reference evidence="4" key="1">
    <citation type="submission" date="2018-11" db="EMBL/GenBank/DDBJ databases">
        <authorList>
            <person name="Alioto T."/>
            <person name="Alioto T."/>
        </authorList>
    </citation>
    <scope>NUCLEOTIDE SEQUENCE</scope>
</reference>
<dbReference type="InterPro" id="IPR000873">
    <property type="entry name" value="AMP-dep_synth/lig_dom"/>
</dbReference>
<dbReference type="PANTHER" id="PTHR24096">
    <property type="entry name" value="LONG-CHAIN-FATTY-ACID--COA LIGASE"/>
    <property type="match status" value="1"/>
</dbReference>
<evidence type="ECO:0000313" key="4">
    <source>
        <dbReference type="EMBL" id="VDI43803.1"/>
    </source>
</evidence>
<evidence type="ECO:0000313" key="5">
    <source>
        <dbReference type="Proteomes" id="UP000596742"/>
    </source>
</evidence>
<dbReference type="PROSITE" id="PS00455">
    <property type="entry name" value="AMP_BINDING"/>
    <property type="match status" value="1"/>
</dbReference>
<keyword evidence="5" id="KW-1185">Reference proteome</keyword>
<dbReference type="InterPro" id="IPR045851">
    <property type="entry name" value="AMP-bd_C_sf"/>
</dbReference>
<proteinExistence type="inferred from homology"/>
<feature type="domain" description="AMP-dependent synthetase/ligase" evidence="2">
    <location>
        <begin position="118"/>
        <end position="338"/>
    </location>
</feature>